<feature type="region of interest" description="Disordered" evidence="1">
    <location>
        <begin position="196"/>
        <end position="220"/>
    </location>
</feature>
<feature type="compositionally biased region" description="Polar residues" evidence="1">
    <location>
        <begin position="720"/>
        <end position="732"/>
    </location>
</feature>
<feature type="compositionally biased region" description="Basic and acidic residues" evidence="1">
    <location>
        <begin position="607"/>
        <end position="616"/>
    </location>
</feature>
<evidence type="ECO:0000313" key="2">
    <source>
        <dbReference type="EMBL" id="PPQ73917.1"/>
    </source>
</evidence>
<feature type="compositionally biased region" description="Pro residues" evidence="1">
    <location>
        <begin position="554"/>
        <end position="574"/>
    </location>
</feature>
<feature type="compositionally biased region" description="Low complexity" evidence="1">
    <location>
        <begin position="423"/>
        <end position="436"/>
    </location>
</feature>
<feature type="compositionally biased region" description="Pro residues" evidence="1">
    <location>
        <begin position="582"/>
        <end position="591"/>
    </location>
</feature>
<feature type="region of interest" description="Disordered" evidence="1">
    <location>
        <begin position="457"/>
        <end position="522"/>
    </location>
</feature>
<feature type="compositionally biased region" description="Polar residues" evidence="1">
    <location>
        <begin position="804"/>
        <end position="822"/>
    </location>
</feature>
<proteinExistence type="predicted"/>
<feature type="compositionally biased region" description="Low complexity" evidence="1">
    <location>
        <begin position="733"/>
        <end position="747"/>
    </location>
</feature>
<dbReference type="InParanoid" id="A0A409W5Z0"/>
<accession>A0A409W5Z0</accession>
<feature type="region of interest" description="Disordered" evidence="1">
    <location>
        <begin position="240"/>
        <end position="281"/>
    </location>
</feature>
<protein>
    <submittedName>
        <fullName evidence="2">Uncharacterized protein</fullName>
    </submittedName>
</protein>
<dbReference type="OrthoDB" id="3062174at2759"/>
<feature type="compositionally biased region" description="Polar residues" evidence="1">
    <location>
        <begin position="255"/>
        <end position="277"/>
    </location>
</feature>
<evidence type="ECO:0000313" key="3">
    <source>
        <dbReference type="Proteomes" id="UP000284842"/>
    </source>
</evidence>
<dbReference type="Gene3D" id="3.80.10.10">
    <property type="entry name" value="Ribonuclease Inhibitor"/>
    <property type="match status" value="1"/>
</dbReference>
<reference evidence="2 3" key="1">
    <citation type="journal article" date="2018" name="Evol. Lett.">
        <title>Horizontal gene cluster transfer increased hallucinogenic mushroom diversity.</title>
        <authorList>
            <person name="Reynolds H.T."/>
            <person name="Vijayakumar V."/>
            <person name="Gluck-Thaler E."/>
            <person name="Korotkin H.B."/>
            <person name="Matheny P.B."/>
            <person name="Slot J.C."/>
        </authorList>
    </citation>
    <scope>NUCLEOTIDE SEQUENCE [LARGE SCALE GENOMIC DNA]</scope>
    <source>
        <strain evidence="2 3">2629</strain>
    </source>
</reference>
<feature type="region of interest" description="Disordered" evidence="1">
    <location>
        <begin position="782"/>
        <end position="845"/>
    </location>
</feature>
<feature type="compositionally biased region" description="Low complexity" evidence="1">
    <location>
        <begin position="695"/>
        <end position="710"/>
    </location>
</feature>
<evidence type="ECO:0000256" key="1">
    <source>
        <dbReference type="SAM" id="MobiDB-lite"/>
    </source>
</evidence>
<feature type="compositionally biased region" description="Polar residues" evidence="1">
    <location>
        <begin position="619"/>
        <end position="630"/>
    </location>
</feature>
<organism evidence="2 3">
    <name type="scientific">Panaeolus cyanescens</name>
    <dbReference type="NCBI Taxonomy" id="181874"/>
    <lineage>
        <taxon>Eukaryota</taxon>
        <taxon>Fungi</taxon>
        <taxon>Dikarya</taxon>
        <taxon>Basidiomycota</taxon>
        <taxon>Agaricomycotina</taxon>
        <taxon>Agaricomycetes</taxon>
        <taxon>Agaricomycetidae</taxon>
        <taxon>Agaricales</taxon>
        <taxon>Agaricineae</taxon>
        <taxon>Galeropsidaceae</taxon>
        <taxon>Panaeolus</taxon>
    </lineage>
</organism>
<dbReference type="EMBL" id="NHTK01005788">
    <property type="protein sequence ID" value="PPQ73917.1"/>
    <property type="molecule type" value="Genomic_DNA"/>
</dbReference>
<feature type="region of interest" description="Disordered" evidence="1">
    <location>
        <begin position="667"/>
        <end position="754"/>
    </location>
</feature>
<feature type="region of interest" description="Disordered" evidence="1">
    <location>
        <begin position="415"/>
        <end position="437"/>
    </location>
</feature>
<dbReference type="InterPro" id="IPR032675">
    <property type="entry name" value="LRR_dom_sf"/>
</dbReference>
<feature type="region of interest" description="Disordered" evidence="1">
    <location>
        <begin position="904"/>
        <end position="978"/>
    </location>
</feature>
<comment type="caution">
    <text evidence="2">The sequence shown here is derived from an EMBL/GenBank/DDBJ whole genome shotgun (WGS) entry which is preliminary data.</text>
</comment>
<feature type="compositionally biased region" description="Polar residues" evidence="1">
    <location>
        <begin position="501"/>
        <end position="522"/>
    </location>
</feature>
<dbReference type="Proteomes" id="UP000284842">
    <property type="component" value="Unassembled WGS sequence"/>
</dbReference>
<gene>
    <name evidence="2" type="ORF">CVT24_012782</name>
</gene>
<feature type="region of interest" description="Disordered" evidence="1">
    <location>
        <begin position="535"/>
        <end position="630"/>
    </location>
</feature>
<sequence>MILTLDIKNRHCPSGEDSCTLKQNVEGACSSSSTTQADNPAPSDCTCTNIYFNIWSSCLISSGLTSLPTYSNWTLSCKAAGISMVMNNPARLGGSMPKWTFVQIPGDTTFDVQAAVLADHDTRLAAYSHWTPLQIALPWCSAVLTLITTLVFIKFWRRSAPKQTTPFGARFKRPFTGFGLWSHRVKDIDRGKVGGTWTIDSPASEGAESSIKSPSSGATRRKATHETYVFVDPVDTSPISPVSPTDTIPARPSIPSASTSQVRTSVATNSAVMGSNETSRRGSDVLRERFSMGLGGEALLGSSGKVRNAGPLELDLTEGLDTDPERPPGGLVEVPGIDFTALRNGRLNGTPTSTPYGSSSNYPFSSPASGFGSPSTRTTSPVSGILSSIRSFGKLPWIRRRHRVESIRPGPRFGIDNDLSTKASSAAGSGASEAGAPVNSDAASLLDEHYDPEMGMGVHHGDERHSHTSSVGYGEANEDEERQTLITDSERRSSLLIIGNPETSVGTRSSASYSHPGTNISSGINSHIEIVSATSAPTSPAKSTRARNSNMLSPPLPAIPALPPPPSILPPPAPTLSSRAPLRPPPHPLPSGPTIQLLHPRIPPDPLPRDISDSDPRGFTSNLHIRTQSLSKYTPQSTLYDLGASDSPLAPPPINRFNAMTPIQEDAQSYAGRSSPTLSSVTTPRPSSPALSYVASPSLPRSSSPSPALPNTALTPLRRNASNDSTHSPNALSPSSSQHSRSASITSPITPLKVRKNSNDSAALLSPSSNIELVSPLSAASSSSHGIMQVVSTTPRPKTPGVSPLSNPQLVRTKSSESTSGRSIRPLPSPGIQQVAGQHQKSLSQNDTITVSQPIRAHTPTLSGSGIFGMHSGSSLSLSHPQSRAHNHVPDDVFDSVLSSNEISRTTGGHRRGLVPEDRSSFYMTSDPTLTPVATRAFSPQRRNHLPDGPADEMNKMHPSDDGPQAQDYEKNESPQMVPSLPPELERKIFQMVFDPEDPPFNGKLMLVAKRVRMWIRPLVYRVMEQRYVTFPEFGRCPSSVNPTEVYQFAQHLAIDETNQDLHMVKDFISKCTNLINLGCWTTERDPWILHNISKLQHLRRLSVNLRLCTTATLRGVLEPRNRAAFSSLTHLELINPEPDLPLRLFTKCTNITHFSICSNFTQERVWYVMLGNLLSSWETLRIFLLSIVKECLPGCARDFYANDTRIAIMDVNMSDTVDWFRGAHGGIDVWWHAENLVFARKHKFFSSDSYLENPLDKEFIWTDHLTEEGKAWYRKL</sequence>
<dbReference type="AlphaFoldDB" id="A0A409W5Z0"/>
<feature type="compositionally biased region" description="Polar residues" evidence="1">
    <location>
        <begin position="671"/>
        <end position="685"/>
    </location>
</feature>
<keyword evidence="3" id="KW-1185">Reference proteome</keyword>
<name>A0A409W5Z0_9AGAR</name>
<feature type="compositionally biased region" description="Polar residues" evidence="1">
    <location>
        <begin position="831"/>
        <end position="845"/>
    </location>
</feature>